<gene>
    <name evidence="2" type="ORF">JXQ802_LOCUS47014</name>
</gene>
<organism evidence="2 3">
    <name type="scientific">Rotaria sordida</name>
    <dbReference type="NCBI Taxonomy" id="392033"/>
    <lineage>
        <taxon>Eukaryota</taxon>
        <taxon>Metazoa</taxon>
        <taxon>Spiralia</taxon>
        <taxon>Gnathifera</taxon>
        <taxon>Rotifera</taxon>
        <taxon>Eurotatoria</taxon>
        <taxon>Bdelloidea</taxon>
        <taxon>Philodinida</taxon>
        <taxon>Philodinidae</taxon>
        <taxon>Rotaria</taxon>
    </lineage>
</organism>
<sequence length="562" mass="64704">KRNQPLHVFAHSRLDTWQSIPNKESIPSATFQLTHKPVHVQAHSKVNTWNNNIILKRNKVSQEKQQLIHVDTRSKIDTWLESSTKNTSLHRSKSLSKRSIDLSHIKPTINTWNDQYKKSKNIIEILHQPIHVEAHSKLDTFQSQEFLFEKENLSQETHQIHIEAKSTIHPWNNYQTIKRHRSLSPIQNLEKQQTIFINPKSTIQTWNLNKSIKTKVKDIDLHQRTNIIGKSTIDNWNNISKRKTNKQNEQINTQPIHIDSHSQIDTWLDNIKQRNVLTTNINEKPSMIHFDHVKSTIDNWNDHIDSSRSLSLSTEKKNLFFIDSKSSIDTWQDNTKSYQRSKRKLLKIPEPSIIREETLYISTPTNDINNEQKPQIKSRMHFQPVSHIDCWNWSYRPRKQLHPLRKTSLQNDSYMLSNYEILPPIQSSISERLVGGSTKPQWNSTTSKTSSAQHTTHKPASGTTKTSNQKSQLNVKSKIGSLDNAHHKPGGVSTAKGENKKSDSKEKSKPKTDSNVHEIMTTGGGGNDGNEASATVNEEHQQTVDETSNEIMESQKNDDGDK</sequence>
<reference evidence="2" key="1">
    <citation type="submission" date="2021-02" db="EMBL/GenBank/DDBJ databases">
        <authorList>
            <person name="Nowell W R."/>
        </authorList>
    </citation>
    <scope>NUCLEOTIDE SEQUENCE</scope>
</reference>
<dbReference type="Pfam" id="PF00418">
    <property type="entry name" value="Tubulin-binding"/>
    <property type="match status" value="1"/>
</dbReference>
<feature type="compositionally biased region" description="Polar residues" evidence="1">
    <location>
        <begin position="438"/>
        <end position="454"/>
    </location>
</feature>
<evidence type="ECO:0000313" key="3">
    <source>
        <dbReference type="Proteomes" id="UP000663870"/>
    </source>
</evidence>
<accession>A0A815ZXU0</accession>
<protein>
    <recommendedName>
        <fullName evidence="4">Microtubule-associated protein</fullName>
    </recommendedName>
</protein>
<name>A0A815ZXU0_9BILA</name>
<feature type="region of interest" description="Disordered" evidence="1">
    <location>
        <begin position="434"/>
        <end position="562"/>
    </location>
</feature>
<feature type="compositionally biased region" description="Basic and acidic residues" evidence="1">
    <location>
        <begin position="497"/>
        <end position="516"/>
    </location>
</feature>
<dbReference type="GO" id="GO:0015631">
    <property type="term" value="F:tubulin binding"/>
    <property type="evidence" value="ECO:0007669"/>
    <property type="project" value="InterPro"/>
</dbReference>
<evidence type="ECO:0008006" key="4">
    <source>
        <dbReference type="Google" id="ProtNLM"/>
    </source>
</evidence>
<evidence type="ECO:0000256" key="1">
    <source>
        <dbReference type="SAM" id="MobiDB-lite"/>
    </source>
</evidence>
<keyword evidence="3" id="KW-1185">Reference proteome</keyword>
<evidence type="ECO:0000313" key="2">
    <source>
        <dbReference type="EMBL" id="CAF1588832.1"/>
    </source>
</evidence>
<comment type="caution">
    <text evidence="2">The sequence shown here is derived from an EMBL/GenBank/DDBJ whole genome shotgun (WGS) entry which is preliminary data.</text>
</comment>
<dbReference type="InterPro" id="IPR001084">
    <property type="entry name" value="MAP_tubulin-bd_rpt"/>
</dbReference>
<dbReference type="Proteomes" id="UP000663870">
    <property type="component" value="Unassembled WGS sequence"/>
</dbReference>
<feature type="compositionally biased region" description="Basic and acidic residues" evidence="1">
    <location>
        <begin position="553"/>
        <end position="562"/>
    </location>
</feature>
<feature type="non-terminal residue" evidence="2">
    <location>
        <position position="562"/>
    </location>
</feature>
<proteinExistence type="predicted"/>
<dbReference type="EMBL" id="CAJNOL010004464">
    <property type="protein sequence ID" value="CAF1588832.1"/>
    <property type="molecule type" value="Genomic_DNA"/>
</dbReference>
<feature type="compositionally biased region" description="Polar residues" evidence="1">
    <location>
        <begin position="461"/>
        <end position="475"/>
    </location>
</feature>
<dbReference type="PROSITE" id="PS51491">
    <property type="entry name" value="TAU_MAP_2"/>
    <property type="match status" value="1"/>
</dbReference>
<dbReference type="AlphaFoldDB" id="A0A815ZXU0"/>